<dbReference type="Pfam" id="PF04993">
    <property type="entry name" value="TfoX_N"/>
    <property type="match status" value="1"/>
</dbReference>
<dbReference type="Proteomes" id="UP000565572">
    <property type="component" value="Unassembled WGS sequence"/>
</dbReference>
<gene>
    <name evidence="2" type="ORF">FHX39_000772</name>
</gene>
<dbReference type="Gene3D" id="3.30.1460.30">
    <property type="entry name" value="YgaC/TfoX-N like chaperone"/>
    <property type="match status" value="1"/>
</dbReference>
<evidence type="ECO:0000313" key="2">
    <source>
        <dbReference type="EMBL" id="MBB3325828.1"/>
    </source>
</evidence>
<name>A0A7W5JT73_9ACTN</name>
<reference evidence="2 3" key="1">
    <citation type="submission" date="2020-08" db="EMBL/GenBank/DDBJ databases">
        <title>Sequencing the genomes of 1000 actinobacteria strains.</title>
        <authorList>
            <person name="Klenk H.-P."/>
        </authorList>
    </citation>
    <scope>NUCLEOTIDE SEQUENCE [LARGE SCALE GENOMIC DNA]</scope>
    <source>
        <strain evidence="2 3">DSM 11053</strain>
    </source>
</reference>
<keyword evidence="3" id="KW-1185">Reference proteome</keyword>
<dbReference type="EMBL" id="JACHZG010000001">
    <property type="protein sequence ID" value="MBB3325828.1"/>
    <property type="molecule type" value="Genomic_DNA"/>
</dbReference>
<organism evidence="2 3">
    <name type="scientific">Microlunatus antarcticus</name>
    <dbReference type="NCBI Taxonomy" id="53388"/>
    <lineage>
        <taxon>Bacteria</taxon>
        <taxon>Bacillati</taxon>
        <taxon>Actinomycetota</taxon>
        <taxon>Actinomycetes</taxon>
        <taxon>Propionibacteriales</taxon>
        <taxon>Propionibacteriaceae</taxon>
        <taxon>Microlunatus</taxon>
    </lineage>
</organism>
<evidence type="ECO:0000313" key="3">
    <source>
        <dbReference type="Proteomes" id="UP000565572"/>
    </source>
</evidence>
<proteinExistence type="predicted"/>
<protein>
    <submittedName>
        <fullName evidence="2">TfoX/Sxy family transcriptional regulator of competence genes</fullName>
    </submittedName>
</protein>
<dbReference type="AlphaFoldDB" id="A0A7W5JT73"/>
<dbReference type="RefSeq" id="WP_183336870.1">
    <property type="nucleotide sequence ID" value="NZ_JACHZG010000001.1"/>
</dbReference>
<dbReference type="InterPro" id="IPR007076">
    <property type="entry name" value="TfoX_N"/>
</dbReference>
<accession>A0A7W5JT73</accession>
<dbReference type="SUPFAM" id="SSF159894">
    <property type="entry name" value="YgaC/TfoX-N like"/>
    <property type="match status" value="1"/>
</dbReference>
<comment type="caution">
    <text evidence="2">The sequence shown here is derived from an EMBL/GenBank/DDBJ whole genome shotgun (WGS) entry which is preliminary data.</text>
</comment>
<sequence length="122" mass="12924">MPYDVALADRIRMVLAEELLGGELDDDEGDLGLVEEKKMFGGLGFMVAGHLAVCAGSKGDLMVRVDPAEIDALCADADVEPMAMAGRTSKSWVNVAPEALTDDALSAWIERGVTAARSASRR</sequence>
<feature type="domain" description="TfoX N-terminal" evidence="1">
    <location>
        <begin position="30"/>
        <end position="116"/>
    </location>
</feature>
<evidence type="ECO:0000259" key="1">
    <source>
        <dbReference type="Pfam" id="PF04993"/>
    </source>
</evidence>